<dbReference type="OrthoDB" id="550661at2759"/>
<dbReference type="Proteomes" id="UP000612055">
    <property type="component" value="Unassembled WGS sequence"/>
</dbReference>
<protein>
    <submittedName>
        <fullName evidence="2">Uncharacterized protein</fullName>
    </submittedName>
</protein>
<proteinExistence type="predicted"/>
<feature type="compositionally biased region" description="Polar residues" evidence="1">
    <location>
        <begin position="250"/>
        <end position="264"/>
    </location>
</feature>
<dbReference type="PANTHER" id="PTHR20953">
    <property type="entry name" value="KINASE-RELATED"/>
    <property type="match status" value="1"/>
</dbReference>
<dbReference type="AlphaFoldDB" id="A0A835XQL4"/>
<comment type="caution">
    <text evidence="2">The sequence shown here is derived from an EMBL/GenBank/DDBJ whole genome shotgun (WGS) entry which is preliminary data.</text>
</comment>
<feature type="region of interest" description="Disordered" evidence="1">
    <location>
        <begin position="588"/>
        <end position="621"/>
    </location>
</feature>
<feature type="region of interest" description="Disordered" evidence="1">
    <location>
        <begin position="777"/>
        <end position="852"/>
    </location>
</feature>
<accession>A0A835XQL4</accession>
<feature type="compositionally biased region" description="Gly residues" evidence="1">
    <location>
        <begin position="783"/>
        <end position="794"/>
    </location>
</feature>
<feature type="region of interest" description="Disordered" evidence="1">
    <location>
        <begin position="466"/>
        <end position="535"/>
    </location>
</feature>
<keyword evidence="3" id="KW-1185">Reference proteome</keyword>
<evidence type="ECO:0000313" key="3">
    <source>
        <dbReference type="Proteomes" id="UP000612055"/>
    </source>
</evidence>
<feature type="compositionally biased region" description="Gly residues" evidence="1">
    <location>
        <begin position="841"/>
        <end position="851"/>
    </location>
</feature>
<evidence type="ECO:0000313" key="2">
    <source>
        <dbReference type="EMBL" id="KAG2486471.1"/>
    </source>
</evidence>
<feature type="compositionally biased region" description="Low complexity" evidence="1">
    <location>
        <begin position="265"/>
        <end position="276"/>
    </location>
</feature>
<feature type="compositionally biased region" description="Low complexity" evidence="1">
    <location>
        <begin position="351"/>
        <end position="362"/>
    </location>
</feature>
<feature type="compositionally biased region" description="Basic residues" evidence="1">
    <location>
        <begin position="492"/>
        <end position="502"/>
    </location>
</feature>
<feature type="region of interest" description="Disordered" evidence="1">
    <location>
        <begin position="351"/>
        <end position="372"/>
    </location>
</feature>
<dbReference type="PANTHER" id="PTHR20953:SF13">
    <property type="entry name" value="EXPRESSED PROTEIN"/>
    <property type="match status" value="1"/>
</dbReference>
<dbReference type="EMBL" id="JAEHOE010000112">
    <property type="protein sequence ID" value="KAG2486471.1"/>
    <property type="molecule type" value="Genomic_DNA"/>
</dbReference>
<feature type="region of interest" description="Disordered" evidence="1">
    <location>
        <begin position="221"/>
        <end position="319"/>
    </location>
</feature>
<evidence type="ECO:0000256" key="1">
    <source>
        <dbReference type="SAM" id="MobiDB-lite"/>
    </source>
</evidence>
<name>A0A835XQL4_9CHLO</name>
<feature type="compositionally biased region" description="Gly residues" evidence="1">
    <location>
        <begin position="591"/>
        <end position="615"/>
    </location>
</feature>
<reference evidence="2" key="1">
    <citation type="journal article" date="2020" name="bioRxiv">
        <title>Comparative genomics of Chlamydomonas.</title>
        <authorList>
            <person name="Craig R.J."/>
            <person name="Hasan A.R."/>
            <person name="Ness R.W."/>
            <person name="Keightley P.D."/>
        </authorList>
    </citation>
    <scope>NUCLEOTIDE SEQUENCE</scope>
    <source>
        <strain evidence="2">CCAP 11/70</strain>
    </source>
</reference>
<organism evidence="2 3">
    <name type="scientific">Edaphochlamys debaryana</name>
    <dbReference type="NCBI Taxonomy" id="47281"/>
    <lineage>
        <taxon>Eukaryota</taxon>
        <taxon>Viridiplantae</taxon>
        <taxon>Chlorophyta</taxon>
        <taxon>core chlorophytes</taxon>
        <taxon>Chlorophyceae</taxon>
        <taxon>CS clade</taxon>
        <taxon>Chlamydomonadales</taxon>
        <taxon>Chlamydomonadales incertae sedis</taxon>
        <taxon>Edaphochlamys</taxon>
    </lineage>
</organism>
<sequence>MLQCPRRQRSHPYGVEGLARGLSAGAELPAKLYQSLCSTPRKLEELLCSSGVFVTAPAGSGMVRIAVKGLLGLTPSFVREQLMRKGDRRADSFRDALGEQGAGGVPPGPALAALSPQQRLVVAEVARVLLTSFARADRRHPEGGLYGRRLGLLGEEYCTATGQKSPGGLGRLLQRSGLFRVMGGLGSNPVITFKPAAGGAAQDPYRLSPEEAHRRILAGQDPTAAPAPAPAPGAKGQGRGRGGLQAADRTGSSDAPGSPLSTSDLPEAPAAEQQPSPAAPAPAPQPLLGASSRDDGPTYWLRPRPGLHPGAAPGPCPAPGPLVHMLQPEPLPLGRPLRLAVGADARGRAATAAEGAGLQEAPHGGGGGAGPAADADGVDPFLKPFLRLLPRELRREVRRSARAAASASGPSSRPPLLVDLALDAGREVRLAFSDGSKRTLAGVKVPMREALVALVARVRAMAAEEGGAGAEGAEEEPEWALPRGARADRARSSRARVGRKRGRDSDGEDEPHRSLPYRGAPPPAKRRGCFGSDNRCCPPGTLHRVSAIREPYSGAVVGLTYRLARHLPGVAGALADVLADLAGRGRAWGRQGQGQGGEVDGPSAGGGAGAPGGGAASKKLGGRRLAPARCIGSARRLMVGPRHRLAEVMVEAVQNHGPEVVIVDEIANAQEVAAARTIAARGVVLVASAHGTGLRSLMANSDLNPLVGGLQTVTLGDALARQTNHGAKTRTERRNQPVFRSMVEVLGGGRLLFRPDVAASVDAVLGVSPRDTAWQQQLQQGGEQAGAGAGGGQQGPPHAQQRGRGAGPRRRGPPLAQALEAAPPPPPPCVQQHPGSLLLLRGGGAGQGQGAAGVERLPPLEQLRWTEAGAGGGGSWPGAGGRLMVQLLRPGEEVPEAE</sequence>
<gene>
    <name evidence="2" type="ORF">HYH03_014918</name>
</gene>